<feature type="repeat" description="Filamin" evidence="3">
    <location>
        <begin position="574"/>
        <end position="667"/>
    </location>
</feature>
<dbReference type="SMART" id="SM00557">
    <property type="entry name" value="IG_FLMN"/>
    <property type="match status" value="5"/>
</dbReference>
<feature type="repeat" description="Filamin" evidence="3">
    <location>
        <begin position="668"/>
        <end position="761"/>
    </location>
</feature>
<feature type="region of interest" description="Disordered" evidence="4">
    <location>
        <begin position="252"/>
        <end position="287"/>
    </location>
</feature>
<evidence type="ECO:0000256" key="1">
    <source>
        <dbReference type="ARBA" id="ARBA00009238"/>
    </source>
</evidence>
<proteinExistence type="inferred from homology"/>
<dbReference type="Gene3D" id="2.60.40.10">
    <property type="entry name" value="Immunoglobulins"/>
    <property type="match status" value="5"/>
</dbReference>
<reference evidence="5 6" key="1">
    <citation type="submission" date="2020-06" db="EMBL/GenBank/DDBJ databases">
        <authorList>
            <person name="Li R."/>
            <person name="Bekaert M."/>
        </authorList>
    </citation>
    <scope>NUCLEOTIDE SEQUENCE [LARGE SCALE GENOMIC DNA]</scope>
    <source>
        <strain evidence="6">wild</strain>
    </source>
</reference>
<gene>
    <name evidence="5" type="ORF">MCOR_28715</name>
</gene>
<keyword evidence="6" id="KW-1185">Reference proteome</keyword>
<dbReference type="InterPro" id="IPR017868">
    <property type="entry name" value="Filamin/ABP280_repeat-like"/>
</dbReference>
<dbReference type="PANTHER" id="PTHR38537:SF16">
    <property type="entry name" value="CALPONIN-HOMOLOGY (CH) DOMAIN-CONTAINING PROTEIN"/>
    <property type="match status" value="1"/>
</dbReference>
<keyword evidence="2" id="KW-0677">Repeat</keyword>
<feature type="repeat" description="Filamin" evidence="3">
    <location>
        <begin position="472"/>
        <end position="573"/>
    </location>
</feature>
<evidence type="ECO:0000256" key="2">
    <source>
        <dbReference type="ARBA" id="ARBA00022737"/>
    </source>
</evidence>
<dbReference type="InterPro" id="IPR001298">
    <property type="entry name" value="Filamin/ABP280_rpt"/>
</dbReference>
<evidence type="ECO:0000313" key="6">
    <source>
        <dbReference type="Proteomes" id="UP000507470"/>
    </source>
</evidence>
<dbReference type="SUPFAM" id="SSF81296">
    <property type="entry name" value="E set domains"/>
    <property type="match status" value="5"/>
</dbReference>
<evidence type="ECO:0000256" key="3">
    <source>
        <dbReference type="PROSITE-ProRule" id="PRU00087"/>
    </source>
</evidence>
<dbReference type="EMBL" id="CACVKT020005231">
    <property type="protein sequence ID" value="CAC5393903.1"/>
    <property type="molecule type" value="Genomic_DNA"/>
</dbReference>
<dbReference type="InterPro" id="IPR044801">
    <property type="entry name" value="Filamin"/>
</dbReference>
<feature type="compositionally biased region" description="Basic and acidic residues" evidence="4">
    <location>
        <begin position="256"/>
        <end position="272"/>
    </location>
</feature>
<dbReference type="Proteomes" id="UP000507470">
    <property type="component" value="Unassembled WGS sequence"/>
</dbReference>
<sequence>MDLESAKTDTEKSVIDSEVTVSDNMTITDSSDNPPIIPAPPLPFHLTLKDNVLITTDSVTVDDNVSAITGMSAMDNVKTVSEKSGLLDELRGAIKDKYINFDSDGESYSDVEEDKKLPLTEKVVNSDEKDENEISGKSKEEILKRISSIGVSIAPIPKPIFFKTSIKKDPGSKLQDELVKELETVLMGRDGANIKEVKNNQIKTSYKPVKKPQSVRKLFDSNVLANLENHFLNRTMQKKIEKDRPSVKEMLTLSESSHEKAKLSESSHEKPKLSTNSDVASKLHDKSIKRSNLSRENSFDSYTASTLEYSFPKLKQQWIKKDNKYSSQSNKPSVQNNISKKSNDSVFQYGLRNGVMYTANVKVINDEEMYYTVISISGCPYIQNIDDGGLPTASGDGLYSGEENKNASFIVDVGNRIGDLGVKVEGPNSIAKTTLEQREGRYIVSYVPVEVGVFTLVVTWNGKDIPGSPFHPKVVDPHKVVVVGGWQQILDSKDRINLVVGEPKHIAFDISQAGPGHLTSEVTGPTSSLHSVIEATGSGQVTMTFTPEQEGNHYIHLQWSKLALPKSPLLGYAVHGRQDNKVILTGRGLKEASVREEAEFNIDGTQAGPGTPEVTLTGVKAEIPVKVIAVAQGKYRCQYVPVIPGAYLLNITWNNRQLRGSPYKVNVIGAFYPNKVTVSGEGLTGGIAGRSLNVTIDTRKAGPGELTASCMGPNKAAYCELEDNRDGTFELRIKPQEIGRHVLQVKYGGEHVQGSPFIIKVSAPPDASKVRVTGPGVEHGILAKFQSKFIVETKGAGAGQLTVRVRGPKGSFRVEMKRDSQRDRTILCQYYPTEIGDYHISVKWSSVDVPGSPFLVHIVDTMAELEEVMRSSMSGRQPTARSYDEWREKL</sequence>
<comment type="similarity">
    <text evidence="1">Belongs to the filamin family.</text>
</comment>
<dbReference type="PANTHER" id="PTHR38537">
    <property type="entry name" value="JITTERBUG, ISOFORM N"/>
    <property type="match status" value="1"/>
</dbReference>
<evidence type="ECO:0000256" key="4">
    <source>
        <dbReference type="SAM" id="MobiDB-lite"/>
    </source>
</evidence>
<dbReference type="GO" id="GO:0051015">
    <property type="term" value="F:actin filament binding"/>
    <property type="evidence" value="ECO:0007669"/>
    <property type="project" value="InterPro"/>
</dbReference>
<dbReference type="GO" id="GO:0030036">
    <property type="term" value="P:actin cytoskeleton organization"/>
    <property type="evidence" value="ECO:0007669"/>
    <property type="project" value="InterPro"/>
</dbReference>
<feature type="repeat" description="Filamin" evidence="3">
    <location>
        <begin position="383"/>
        <end position="474"/>
    </location>
</feature>
<dbReference type="AlphaFoldDB" id="A0A6J8CBU6"/>
<dbReference type="FunFam" id="2.60.40.10:FF:001145">
    <property type="entry name" value="Jitterbug, isoform I"/>
    <property type="match status" value="1"/>
</dbReference>
<name>A0A6J8CBU6_MYTCO</name>
<dbReference type="PROSITE" id="PS50194">
    <property type="entry name" value="FILAMIN_REPEAT"/>
    <property type="match status" value="5"/>
</dbReference>
<dbReference type="InterPro" id="IPR014756">
    <property type="entry name" value="Ig_E-set"/>
</dbReference>
<dbReference type="OrthoDB" id="18740at2759"/>
<accession>A0A6J8CBU6</accession>
<organism evidence="5 6">
    <name type="scientific">Mytilus coruscus</name>
    <name type="common">Sea mussel</name>
    <dbReference type="NCBI Taxonomy" id="42192"/>
    <lineage>
        <taxon>Eukaryota</taxon>
        <taxon>Metazoa</taxon>
        <taxon>Spiralia</taxon>
        <taxon>Lophotrochozoa</taxon>
        <taxon>Mollusca</taxon>
        <taxon>Bivalvia</taxon>
        <taxon>Autobranchia</taxon>
        <taxon>Pteriomorphia</taxon>
        <taxon>Mytilida</taxon>
        <taxon>Mytiloidea</taxon>
        <taxon>Mytilidae</taxon>
        <taxon>Mytilinae</taxon>
        <taxon>Mytilus</taxon>
    </lineage>
</organism>
<feature type="repeat" description="Filamin" evidence="3">
    <location>
        <begin position="762"/>
        <end position="858"/>
    </location>
</feature>
<dbReference type="Pfam" id="PF00630">
    <property type="entry name" value="Filamin"/>
    <property type="match status" value="5"/>
</dbReference>
<evidence type="ECO:0000313" key="5">
    <source>
        <dbReference type="EMBL" id="CAC5393903.1"/>
    </source>
</evidence>
<protein>
    <submittedName>
        <fullName evidence="5">FLNA</fullName>
    </submittedName>
</protein>
<dbReference type="InterPro" id="IPR013783">
    <property type="entry name" value="Ig-like_fold"/>
</dbReference>